<feature type="region of interest" description="Disordered" evidence="3">
    <location>
        <begin position="48"/>
        <end position="106"/>
    </location>
</feature>
<dbReference type="Pfam" id="PF00172">
    <property type="entry name" value="Zn_clus"/>
    <property type="match status" value="1"/>
</dbReference>
<feature type="compositionally biased region" description="Polar residues" evidence="3">
    <location>
        <begin position="62"/>
        <end position="77"/>
    </location>
</feature>
<evidence type="ECO:0000313" key="6">
    <source>
        <dbReference type="Proteomes" id="UP000235786"/>
    </source>
</evidence>
<protein>
    <recommendedName>
        <fullName evidence="4">Zn(2)-C6 fungal-type domain-containing protein</fullName>
    </recommendedName>
</protein>
<evidence type="ECO:0000259" key="4">
    <source>
        <dbReference type="PROSITE" id="PS50048"/>
    </source>
</evidence>
<name>A0A2J6RZM0_HYAVF</name>
<dbReference type="GO" id="GO:0003677">
    <property type="term" value="F:DNA binding"/>
    <property type="evidence" value="ECO:0007669"/>
    <property type="project" value="InterPro"/>
</dbReference>
<feature type="domain" description="Zn(2)-C6 fungal-type" evidence="4">
    <location>
        <begin position="19"/>
        <end position="46"/>
    </location>
</feature>
<dbReference type="PROSITE" id="PS50048">
    <property type="entry name" value="ZN2_CY6_FUNGAL_2"/>
    <property type="match status" value="1"/>
</dbReference>
<feature type="compositionally biased region" description="Basic and acidic residues" evidence="3">
    <location>
        <begin position="686"/>
        <end position="698"/>
    </location>
</feature>
<evidence type="ECO:0000256" key="2">
    <source>
        <dbReference type="ARBA" id="ARBA00023242"/>
    </source>
</evidence>
<dbReference type="Gene3D" id="4.10.240.10">
    <property type="entry name" value="Zn(2)-C6 fungal-type DNA-binding domain"/>
    <property type="match status" value="1"/>
</dbReference>
<evidence type="ECO:0000256" key="1">
    <source>
        <dbReference type="ARBA" id="ARBA00022723"/>
    </source>
</evidence>
<dbReference type="SMART" id="SM00906">
    <property type="entry name" value="Fungal_trans"/>
    <property type="match status" value="1"/>
</dbReference>
<dbReference type="OrthoDB" id="3266505at2759"/>
<keyword evidence="6" id="KW-1185">Reference proteome</keyword>
<dbReference type="CDD" id="cd00067">
    <property type="entry name" value="GAL4"/>
    <property type="match status" value="1"/>
</dbReference>
<dbReference type="SMART" id="SM00066">
    <property type="entry name" value="GAL4"/>
    <property type="match status" value="1"/>
</dbReference>
<keyword evidence="1" id="KW-0479">Metal-binding</keyword>
<sequence>MNPGQIPQQRKPESRARHACARCRKQKLRCDNQRPCLLCIRSQNTCEEQAAKGRKPRRATTRALTPQSGRTIESTNAPIDVLSRSISPPLDEPSRTTELEKPPWDGPTSTFNLVKQVFKSHFSETCQTTDSDAIPDSSGPEALFRSSTESLKQVSALLGMELPPAETVQLLMSTFITSMHWYQSLFHEPTMWSRHHSVLQSGLATDAQAPFLLLLLMVLVTGARYFHSEDLERHALPFDLIQLQDEMIKSVEERLLLLFDTNTTESVTVLLLLSSHYLFNRRPSRAFIMIAAALRAAQAIGLYNEFFWGTVDPLERETRRRLWWTLYTADGFVAQIYGRPSLISVDDIHVKFPLDIDDNSERCPGFNSVELREDGSKRSVTVQSYHRYKAALYLLAAPITRDLYSHGKKTKSDIVKRVRDIHQQLLNWESKIPPELRLQSHPPRKINSADDSDRVLQIFRLQAMALQVSYDNIQLLLHRPLLECVGKHFSPSNPQMRSDSRAAQDVATKSTSEIDMARLSKQQCWQSAMRTSLMSEEHWDILQAARTTPFGAHVGIHSFTAGVMLGIFALSNPLSNQVHEAKRGIARIIRVRSTSGYKAAVWTQSAGILEELLRLVLAEEMKRLVPGVLDNDSGSTAFKPTTETVRRREPQFLARRGSEDISFNTSKSENLPFGHNNAGPSPPNSFERDPDRRAHDRNLMPADSELELSSLTDDELYNFMSMSPNSDFDSAFLSLQQVFSGTLPNGGLDTGEATPSSNLHYSTQIPAETQFNQNIAEPFIGMPARTGTTFYDSASRGFDSFESGEQIWMWRPQSSLS</sequence>
<dbReference type="InterPro" id="IPR001138">
    <property type="entry name" value="Zn2Cys6_DnaBD"/>
</dbReference>
<evidence type="ECO:0000313" key="5">
    <source>
        <dbReference type="EMBL" id="PMD43958.1"/>
    </source>
</evidence>
<dbReference type="AlphaFoldDB" id="A0A2J6RZM0"/>
<keyword evidence="2" id="KW-0539">Nucleus</keyword>
<feature type="region of interest" description="Disordered" evidence="3">
    <location>
        <begin position="631"/>
        <end position="703"/>
    </location>
</feature>
<dbReference type="Proteomes" id="UP000235786">
    <property type="component" value="Unassembled WGS sequence"/>
</dbReference>
<organism evidence="5 6">
    <name type="scientific">Hyaloscypha variabilis (strain UAMH 11265 / GT02V1 / F)</name>
    <name type="common">Meliniomyces variabilis</name>
    <dbReference type="NCBI Taxonomy" id="1149755"/>
    <lineage>
        <taxon>Eukaryota</taxon>
        <taxon>Fungi</taxon>
        <taxon>Dikarya</taxon>
        <taxon>Ascomycota</taxon>
        <taxon>Pezizomycotina</taxon>
        <taxon>Leotiomycetes</taxon>
        <taxon>Helotiales</taxon>
        <taxon>Hyaloscyphaceae</taxon>
        <taxon>Hyaloscypha</taxon>
        <taxon>Hyaloscypha variabilis</taxon>
    </lineage>
</organism>
<dbReference type="SUPFAM" id="SSF57701">
    <property type="entry name" value="Zn2/Cys6 DNA-binding domain"/>
    <property type="match status" value="1"/>
</dbReference>
<dbReference type="PANTHER" id="PTHR46910">
    <property type="entry name" value="TRANSCRIPTION FACTOR PDR1"/>
    <property type="match status" value="1"/>
</dbReference>
<proteinExistence type="predicted"/>
<dbReference type="GO" id="GO:0006351">
    <property type="term" value="P:DNA-templated transcription"/>
    <property type="evidence" value="ECO:0007669"/>
    <property type="project" value="InterPro"/>
</dbReference>
<dbReference type="CDD" id="cd12148">
    <property type="entry name" value="fungal_TF_MHR"/>
    <property type="match status" value="1"/>
</dbReference>
<dbReference type="Pfam" id="PF04082">
    <property type="entry name" value="Fungal_trans"/>
    <property type="match status" value="1"/>
</dbReference>
<accession>A0A2J6RZM0</accession>
<dbReference type="STRING" id="1149755.A0A2J6RZM0"/>
<dbReference type="InterPro" id="IPR036864">
    <property type="entry name" value="Zn2-C6_fun-type_DNA-bd_sf"/>
</dbReference>
<dbReference type="InterPro" id="IPR007219">
    <property type="entry name" value="XnlR_reg_dom"/>
</dbReference>
<gene>
    <name evidence="5" type="ORF">L207DRAFT_268136</name>
</gene>
<reference evidence="5 6" key="1">
    <citation type="submission" date="2016-04" db="EMBL/GenBank/DDBJ databases">
        <title>A degradative enzymes factory behind the ericoid mycorrhizal symbiosis.</title>
        <authorList>
            <consortium name="DOE Joint Genome Institute"/>
            <person name="Martino E."/>
            <person name="Morin E."/>
            <person name="Grelet G."/>
            <person name="Kuo A."/>
            <person name="Kohler A."/>
            <person name="Daghino S."/>
            <person name="Barry K."/>
            <person name="Choi C."/>
            <person name="Cichocki N."/>
            <person name="Clum A."/>
            <person name="Copeland A."/>
            <person name="Hainaut M."/>
            <person name="Haridas S."/>
            <person name="Labutti K."/>
            <person name="Lindquist E."/>
            <person name="Lipzen A."/>
            <person name="Khouja H.-R."/>
            <person name="Murat C."/>
            <person name="Ohm R."/>
            <person name="Olson A."/>
            <person name="Spatafora J."/>
            <person name="Veneault-Fourrey C."/>
            <person name="Henrissat B."/>
            <person name="Grigoriev I."/>
            <person name="Martin F."/>
            <person name="Perotto S."/>
        </authorList>
    </citation>
    <scope>NUCLEOTIDE SEQUENCE [LARGE SCALE GENOMIC DNA]</scope>
    <source>
        <strain evidence="5 6">F</strain>
    </source>
</reference>
<feature type="compositionally biased region" description="Polar residues" evidence="3">
    <location>
        <begin position="632"/>
        <end position="643"/>
    </location>
</feature>
<feature type="compositionally biased region" description="Basic and acidic residues" evidence="3">
    <location>
        <begin position="92"/>
        <end position="103"/>
    </location>
</feature>
<dbReference type="GO" id="GO:0008270">
    <property type="term" value="F:zinc ion binding"/>
    <property type="evidence" value="ECO:0007669"/>
    <property type="project" value="InterPro"/>
</dbReference>
<dbReference type="GO" id="GO:0000981">
    <property type="term" value="F:DNA-binding transcription factor activity, RNA polymerase II-specific"/>
    <property type="evidence" value="ECO:0007669"/>
    <property type="project" value="InterPro"/>
</dbReference>
<evidence type="ECO:0000256" key="3">
    <source>
        <dbReference type="SAM" id="MobiDB-lite"/>
    </source>
</evidence>
<dbReference type="InterPro" id="IPR050987">
    <property type="entry name" value="AtrR-like"/>
</dbReference>
<dbReference type="EMBL" id="KZ613941">
    <property type="protein sequence ID" value="PMD43958.1"/>
    <property type="molecule type" value="Genomic_DNA"/>
</dbReference>
<dbReference type="PROSITE" id="PS00463">
    <property type="entry name" value="ZN2_CY6_FUNGAL_1"/>
    <property type="match status" value="1"/>
</dbReference>
<dbReference type="PANTHER" id="PTHR46910:SF17">
    <property type="entry name" value="SCFA-RELATED"/>
    <property type="match status" value="1"/>
</dbReference>